<evidence type="ECO:0000256" key="1">
    <source>
        <dbReference type="ARBA" id="ARBA00023224"/>
    </source>
</evidence>
<dbReference type="SUPFAM" id="SSF58104">
    <property type="entry name" value="Methyl-accepting chemotaxis protein (MCP) signaling domain"/>
    <property type="match status" value="1"/>
</dbReference>
<keyword evidence="9" id="KW-1185">Reference proteome</keyword>
<feature type="transmembrane region" description="Helical" evidence="5">
    <location>
        <begin position="35"/>
        <end position="55"/>
    </location>
</feature>
<evidence type="ECO:0000313" key="8">
    <source>
        <dbReference type="EMBL" id="MBK1658863.1"/>
    </source>
</evidence>
<keyword evidence="5" id="KW-1133">Transmembrane helix</keyword>
<evidence type="ECO:0000313" key="9">
    <source>
        <dbReference type="Proteomes" id="UP000697995"/>
    </source>
</evidence>
<comment type="similarity">
    <text evidence="2">Belongs to the methyl-accepting chemotaxis (MCP) protein family.</text>
</comment>
<feature type="domain" description="Methyl-accepting transducer" evidence="6">
    <location>
        <begin position="446"/>
        <end position="693"/>
    </location>
</feature>
<dbReference type="Pfam" id="PF00015">
    <property type="entry name" value="MCPsignal"/>
    <property type="match status" value="1"/>
</dbReference>
<dbReference type="Gene3D" id="6.10.340.10">
    <property type="match status" value="1"/>
</dbReference>
<feature type="coiled-coil region" evidence="4">
    <location>
        <begin position="412"/>
        <end position="439"/>
    </location>
</feature>
<dbReference type="SMART" id="SM00283">
    <property type="entry name" value="MA"/>
    <property type="match status" value="1"/>
</dbReference>
<evidence type="ECO:0000259" key="6">
    <source>
        <dbReference type="PROSITE" id="PS50111"/>
    </source>
</evidence>
<evidence type="ECO:0000256" key="4">
    <source>
        <dbReference type="SAM" id="Coils"/>
    </source>
</evidence>
<dbReference type="PROSITE" id="PS50885">
    <property type="entry name" value="HAMP"/>
    <property type="match status" value="1"/>
</dbReference>
<feature type="domain" description="HAMP" evidence="7">
    <location>
        <begin position="378"/>
        <end position="431"/>
    </location>
</feature>
<comment type="caution">
    <text evidence="8">The sequence shown here is derived from an EMBL/GenBank/DDBJ whole genome shotgun (WGS) entry which is preliminary data.</text>
</comment>
<evidence type="ECO:0000256" key="2">
    <source>
        <dbReference type="ARBA" id="ARBA00029447"/>
    </source>
</evidence>
<accession>A0ABS1CX12</accession>
<dbReference type="InterPro" id="IPR003660">
    <property type="entry name" value="HAMP_dom"/>
</dbReference>
<name>A0ABS1CX12_9PROT</name>
<proteinExistence type="inferred from homology"/>
<keyword evidence="1 3" id="KW-0807">Transducer</keyword>
<keyword evidence="4" id="KW-0175">Coiled coil</keyword>
<dbReference type="Gene3D" id="1.10.287.950">
    <property type="entry name" value="Methyl-accepting chemotaxis protein"/>
    <property type="match status" value="1"/>
</dbReference>
<feature type="transmembrane region" description="Helical" evidence="5">
    <location>
        <begin position="352"/>
        <end position="376"/>
    </location>
</feature>
<sequence>MSGGYIGFTIGCYPGWTHAGRPPPMPQPPPDRSRLSIGGVAILLSALLVALTFGLSGTLLAGKLQAWADAVRQRDTTAAIAQFGQGLVDLSLERSVVQVTLQLPDPVAPSFRAMIDRQRDAAGQRLGATLAGLDRLGGPAADALARDIRAALGRLDALRRTADADLARPRAGRDAGFVARWAEEVPDLISALEPRRATLRPGSDAIPVAISVTEQVQHLAWAVREYGGRDRTLLAVAVALGQPIPAATRDRMQAFHAMVGQRLAALAALLDNQALGPRFRAAIPALRTAYLGPYAALRDRILAASAEGRPYPVDFDAFFAESSRVLDLAATLSQDATVANLAYWQDSGWQRLMLMLATGMAALLGLGAGIALLWFVRTRVSAPAARLAEGIEAVAEGRLDAPIILRRPPAEVARIAHALDRLRERLQQARALEQAAARDRARHAQEQAATERYTAEFSAVIAGVLRDLSEAAASMGENARGMAALAEATRQDAGTARGVSEASTQALGTLLGTTDALVDGTAAVTQELSAATAQVAAAVTEARDSDRLMAGLAGAAAEIGGVVGTIRAIAAQTNLLALNATIEAARAGEAGKGFAVVAGEVKALAAQTARATEEVGSRIEAVRRSTEAAAGSIGRIATAVDAVRGAAEAIATSVAGQREAVGRIAAGLHDVAGRTEAVAGRMDGLTQAAEAGSDASATLLTAADGVRHRAGSLHDEVQAFLRRFEKAGERRAFKRHDCRVPVGINWDGTRLVATSVNLSRSGILLDRRLDLPTGREVGVEFPGAPPIRARAGREAEAGTVLLFLAEPANEAALDLAFAPLGLEQQHTAEGPRAAA</sequence>
<organism evidence="8 9">
    <name type="scientific">Paracraurococcus ruber</name>
    <dbReference type="NCBI Taxonomy" id="77675"/>
    <lineage>
        <taxon>Bacteria</taxon>
        <taxon>Pseudomonadati</taxon>
        <taxon>Pseudomonadota</taxon>
        <taxon>Alphaproteobacteria</taxon>
        <taxon>Acetobacterales</taxon>
        <taxon>Roseomonadaceae</taxon>
        <taxon>Paracraurococcus</taxon>
    </lineage>
</organism>
<evidence type="ECO:0000256" key="3">
    <source>
        <dbReference type="PROSITE-ProRule" id="PRU00284"/>
    </source>
</evidence>
<reference evidence="8 9" key="1">
    <citation type="journal article" date="2020" name="Microorganisms">
        <title>Osmotic Adaptation and Compatible Solute Biosynthesis of Phototrophic Bacteria as Revealed from Genome Analyses.</title>
        <authorList>
            <person name="Imhoff J.F."/>
            <person name="Rahn T."/>
            <person name="Kunzel S."/>
            <person name="Keller A."/>
            <person name="Neulinger S.C."/>
        </authorList>
    </citation>
    <scope>NUCLEOTIDE SEQUENCE [LARGE SCALE GENOMIC DNA]</scope>
    <source>
        <strain evidence="8 9">DSM 15382</strain>
    </source>
</reference>
<gene>
    <name evidence="8" type="ORF">CKO45_11530</name>
</gene>
<keyword evidence="5" id="KW-0472">Membrane</keyword>
<evidence type="ECO:0000259" key="7">
    <source>
        <dbReference type="PROSITE" id="PS50885"/>
    </source>
</evidence>
<dbReference type="PANTHER" id="PTHR32089">
    <property type="entry name" value="METHYL-ACCEPTING CHEMOTAXIS PROTEIN MCPB"/>
    <property type="match status" value="1"/>
</dbReference>
<dbReference type="InterPro" id="IPR004089">
    <property type="entry name" value="MCPsignal_dom"/>
</dbReference>
<dbReference type="Pfam" id="PF00672">
    <property type="entry name" value="HAMP"/>
    <property type="match status" value="1"/>
</dbReference>
<evidence type="ECO:0000256" key="5">
    <source>
        <dbReference type="SAM" id="Phobius"/>
    </source>
</evidence>
<dbReference type="EMBL" id="NRSG01000071">
    <property type="protein sequence ID" value="MBK1658863.1"/>
    <property type="molecule type" value="Genomic_DNA"/>
</dbReference>
<dbReference type="PANTHER" id="PTHR32089:SF112">
    <property type="entry name" value="LYSOZYME-LIKE PROTEIN-RELATED"/>
    <property type="match status" value="1"/>
</dbReference>
<dbReference type="SMART" id="SM00304">
    <property type="entry name" value="HAMP"/>
    <property type="match status" value="1"/>
</dbReference>
<keyword evidence="5" id="KW-0812">Transmembrane</keyword>
<evidence type="ECO:0008006" key="10">
    <source>
        <dbReference type="Google" id="ProtNLM"/>
    </source>
</evidence>
<dbReference type="PROSITE" id="PS50111">
    <property type="entry name" value="CHEMOTAXIS_TRANSDUC_2"/>
    <property type="match status" value="1"/>
</dbReference>
<dbReference type="Proteomes" id="UP000697995">
    <property type="component" value="Unassembled WGS sequence"/>
</dbReference>
<protein>
    <recommendedName>
        <fullName evidence="10">Methyl-accepting chemotaxis protein</fullName>
    </recommendedName>
</protein>